<sequence>MQIQHMNWFQVEETVKQDNRVILPLGSTEQHAWLSLCTDHILASRLSVEVGELLNIPVYPGVPFGMAPYFIAFPGTINLQPATYNALIQDLLESLYQSGFRRIFLVNGHGGNSPVQAQIHNWLNRHTDARVQLHNWWAAPETMKQVKQFANNASHASWMENFPWTRLAGITMPDEEKAALHISRLAQLPASEVRNYIGDGNYGGEYQRSDEEMMKIWDIAKSETVGLLENGWVK</sequence>
<name>A0A403N079_SALER</name>
<keyword evidence="2" id="KW-0479">Metal-binding</keyword>
<dbReference type="InterPro" id="IPR024087">
    <property type="entry name" value="Creatininase-like_sf"/>
</dbReference>
<dbReference type="PANTHER" id="PTHR35005">
    <property type="entry name" value="3-DEHYDRO-SCYLLO-INOSOSE HYDROLASE"/>
    <property type="match status" value="1"/>
</dbReference>
<protein>
    <submittedName>
        <fullName evidence="6">Creatininase family protein</fullName>
    </submittedName>
</protein>
<dbReference type="GO" id="GO:0009231">
    <property type="term" value="P:riboflavin biosynthetic process"/>
    <property type="evidence" value="ECO:0007669"/>
    <property type="project" value="TreeGrafter"/>
</dbReference>
<comment type="similarity">
    <text evidence="5">Belongs to the creatininase superfamily.</text>
</comment>
<dbReference type="PANTHER" id="PTHR35005:SF1">
    <property type="entry name" value="2-AMINO-5-FORMYLAMINO-6-RIBOSYLAMINOPYRIMIDIN-4(3H)-ONE 5'-MONOPHOSPHATE DEFORMYLASE"/>
    <property type="match status" value="1"/>
</dbReference>
<dbReference type="Pfam" id="PF02633">
    <property type="entry name" value="Creatininase"/>
    <property type="match status" value="1"/>
</dbReference>
<dbReference type="GO" id="GO:0046872">
    <property type="term" value="F:metal ion binding"/>
    <property type="evidence" value="ECO:0007669"/>
    <property type="project" value="UniProtKB-KW"/>
</dbReference>
<dbReference type="SUPFAM" id="SSF102215">
    <property type="entry name" value="Creatininase"/>
    <property type="match status" value="1"/>
</dbReference>
<evidence type="ECO:0000256" key="4">
    <source>
        <dbReference type="ARBA" id="ARBA00022833"/>
    </source>
</evidence>
<dbReference type="GO" id="GO:0016811">
    <property type="term" value="F:hydrolase activity, acting on carbon-nitrogen (but not peptide) bonds, in linear amides"/>
    <property type="evidence" value="ECO:0007669"/>
    <property type="project" value="TreeGrafter"/>
</dbReference>
<evidence type="ECO:0000313" key="6">
    <source>
        <dbReference type="EMBL" id="MLW02112.1"/>
    </source>
</evidence>
<dbReference type="Gene3D" id="3.40.50.10310">
    <property type="entry name" value="Creatininase"/>
    <property type="match status" value="1"/>
</dbReference>
<dbReference type="EMBL" id="RVIJ01000020">
    <property type="protein sequence ID" value="MLW02112.1"/>
    <property type="molecule type" value="Genomic_DNA"/>
</dbReference>
<keyword evidence="3" id="KW-0378">Hydrolase</keyword>
<proteinExistence type="inferred from homology"/>
<dbReference type="Proteomes" id="UP000885392">
    <property type="component" value="Unassembled WGS sequence"/>
</dbReference>
<organism evidence="6">
    <name type="scientific">Salmonella enterica</name>
    <name type="common">Salmonella choleraesuis</name>
    <dbReference type="NCBI Taxonomy" id="28901"/>
    <lineage>
        <taxon>Bacteria</taxon>
        <taxon>Pseudomonadati</taxon>
        <taxon>Pseudomonadota</taxon>
        <taxon>Gammaproteobacteria</taxon>
        <taxon>Enterobacterales</taxon>
        <taxon>Enterobacteriaceae</taxon>
        <taxon>Salmonella</taxon>
    </lineage>
</organism>
<gene>
    <name evidence="6" type="ORF">EAK82_18285</name>
</gene>
<evidence type="ECO:0000256" key="3">
    <source>
        <dbReference type="ARBA" id="ARBA00022801"/>
    </source>
</evidence>
<dbReference type="AlphaFoldDB" id="A0A403N079"/>
<reference evidence="6" key="1">
    <citation type="submission" date="2018-10" db="EMBL/GenBank/DDBJ databases">
        <authorList>
            <consortium name="PulseNet: The National Subtyping Network for Foodborne Disease Surveillance"/>
            <person name="Tarr C.L."/>
            <person name="Trees E."/>
            <person name="Katz L.S."/>
            <person name="Carleton-Romer H.A."/>
            <person name="Stroika S."/>
            <person name="Kucerova Z."/>
            <person name="Roache K.F."/>
            <person name="Sabol A.L."/>
            <person name="Besser J."/>
            <person name="Gerner-Smidt P."/>
        </authorList>
    </citation>
    <scope>NUCLEOTIDE SEQUENCE [LARGE SCALE GENOMIC DNA]</scope>
    <source>
        <strain evidence="6">PNUSAS038541</strain>
    </source>
</reference>
<keyword evidence="4" id="KW-0862">Zinc</keyword>
<evidence type="ECO:0000256" key="1">
    <source>
        <dbReference type="ARBA" id="ARBA00001947"/>
    </source>
</evidence>
<comment type="caution">
    <text evidence="6">The sequence shown here is derived from an EMBL/GenBank/DDBJ whole genome shotgun (WGS) entry which is preliminary data.</text>
</comment>
<dbReference type="RefSeq" id="WP_366548111.1">
    <property type="nucleotide sequence ID" value="NZ_MXMT01000036.1"/>
</dbReference>
<evidence type="ECO:0000256" key="5">
    <source>
        <dbReference type="ARBA" id="ARBA00024029"/>
    </source>
</evidence>
<comment type="cofactor">
    <cofactor evidence="1">
        <name>Zn(2+)</name>
        <dbReference type="ChEBI" id="CHEBI:29105"/>
    </cofactor>
</comment>
<dbReference type="InterPro" id="IPR003785">
    <property type="entry name" value="Creatininase/forma_Hydrolase"/>
</dbReference>
<evidence type="ECO:0000256" key="2">
    <source>
        <dbReference type="ARBA" id="ARBA00022723"/>
    </source>
</evidence>
<accession>A0A403N079</accession>